<sequence length="61" mass="6951">MSDEFKVLADEMAAIIRDKIEILAALRVAYQKQSRELADTKKQLKELQNKLKGSETDGRKS</sequence>
<name>A0ABX5N511_9LACO</name>
<gene>
    <name evidence="2" type="ORF">DK873_04260</name>
</gene>
<evidence type="ECO:0000313" key="3">
    <source>
        <dbReference type="Proteomes" id="UP000247698"/>
    </source>
</evidence>
<dbReference type="Proteomes" id="UP000247698">
    <property type="component" value="Unassembled WGS sequence"/>
</dbReference>
<dbReference type="RefSeq" id="WP_110445953.1">
    <property type="nucleotide sequence ID" value="NZ_JAAEEB010000013.1"/>
</dbReference>
<accession>A0ABX5N511</accession>
<comment type="caution">
    <text evidence="2">The sequence shown here is derived from an EMBL/GenBank/DDBJ whole genome shotgun (WGS) entry which is preliminary data.</text>
</comment>
<protein>
    <recommendedName>
        <fullName evidence="4">Transposase</fullName>
    </recommendedName>
</protein>
<dbReference type="EMBL" id="QGLG01000002">
    <property type="protein sequence ID" value="PXY84373.1"/>
    <property type="molecule type" value="Genomic_DNA"/>
</dbReference>
<evidence type="ECO:0000313" key="2">
    <source>
        <dbReference type="EMBL" id="PXY84373.1"/>
    </source>
</evidence>
<evidence type="ECO:0008006" key="4">
    <source>
        <dbReference type="Google" id="ProtNLM"/>
    </source>
</evidence>
<keyword evidence="1" id="KW-0175">Coiled coil</keyword>
<evidence type="ECO:0000256" key="1">
    <source>
        <dbReference type="SAM" id="Coils"/>
    </source>
</evidence>
<proteinExistence type="predicted"/>
<keyword evidence="3" id="KW-1185">Reference proteome</keyword>
<reference evidence="2 3" key="1">
    <citation type="submission" date="2018-05" db="EMBL/GenBank/DDBJ databases">
        <title>Reference genomes for bee gut microbiota database.</title>
        <authorList>
            <person name="Ellegaard K.M."/>
        </authorList>
    </citation>
    <scope>NUCLEOTIDE SEQUENCE [LARGE SCALE GENOMIC DNA]</scope>
    <source>
        <strain evidence="2 3">ESL0184</strain>
    </source>
</reference>
<organism evidence="2 3">
    <name type="scientific">Lactobacillus melliventris</name>
    <dbReference type="NCBI Taxonomy" id="1218507"/>
    <lineage>
        <taxon>Bacteria</taxon>
        <taxon>Bacillati</taxon>
        <taxon>Bacillota</taxon>
        <taxon>Bacilli</taxon>
        <taxon>Lactobacillales</taxon>
        <taxon>Lactobacillaceae</taxon>
        <taxon>Lactobacillus</taxon>
    </lineage>
</organism>
<feature type="coiled-coil region" evidence="1">
    <location>
        <begin position="23"/>
        <end position="57"/>
    </location>
</feature>